<dbReference type="OrthoDB" id="4336304at2"/>
<feature type="chain" id="PRO_5018700139" description="DUF916 domain-containing protein" evidence="3">
    <location>
        <begin position="33"/>
        <end position="302"/>
    </location>
</feature>
<evidence type="ECO:0000313" key="4">
    <source>
        <dbReference type="EMBL" id="AZQ71909.1"/>
    </source>
</evidence>
<keyword evidence="2" id="KW-0812">Transmembrane</keyword>
<dbReference type="AlphaFoldDB" id="A0A3Q9FZ46"/>
<feature type="compositionally biased region" description="Low complexity" evidence="1">
    <location>
        <begin position="39"/>
        <end position="52"/>
    </location>
</feature>
<feature type="region of interest" description="Disordered" evidence="1">
    <location>
        <begin position="30"/>
        <end position="63"/>
    </location>
</feature>
<keyword evidence="3" id="KW-0732">Signal</keyword>
<keyword evidence="2" id="KW-1133">Transmembrane helix</keyword>
<sequence length="302" mass="31113">MPPTTQRAPRARAAALLCAASVLVVPAPTAPAPDPAPQGPAGSPPSWTAAPAPGGGKAPTAEDRSSFYLEGAPGAVLEDKLTVVNRGDRRLAVELSGSTPWISLAARRVTVPPRTRADVPLTVTVPAGTAPGDRSAVVTASGDGRRVPVPMAVRVAGTALAALSVEHVRVSGTGRDAVIHYALVNRGNITLAPRLTIRAEGLFGQVLRRQAAGAPTALAPGESVRLAERWPEAPRLDRVRVRVTATMPDGTGAAAYGSYTPLPWLRPAFAGAAGLVAALGVVRGVRRRRSARSRADHLEEGS</sequence>
<feature type="transmembrane region" description="Helical" evidence="2">
    <location>
        <begin position="264"/>
        <end position="285"/>
    </location>
</feature>
<reference evidence="4 5" key="1">
    <citation type="submission" date="2018-12" db="EMBL/GenBank/DDBJ databases">
        <title>The whole draft genome of Streptomyce luteoverticillatus CGMCC 15060.</title>
        <authorList>
            <person name="Feng Z."/>
            <person name="Chen G."/>
            <person name="Zhang J."/>
            <person name="Zhu H."/>
            <person name="Yu X."/>
            <person name="Zhang W."/>
            <person name="Zhang X."/>
        </authorList>
    </citation>
    <scope>NUCLEOTIDE SEQUENCE [LARGE SCALE GENOMIC DNA]</scope>
    <source>
        <strain evidence="4 5">CGMCC 15060</strain>
    </source>
</reference>
<dbReference type="Gene3D" id="2.60.40.10">
    <property type="entry name" value="Immunoglobulins"/>
    <property type="match status" value="1"/>
</dbReference>
<proteinExistence type="predicted"/>
<gene>
    <name evidence="4" type="ORF">EKH77_12430</name>
</gene>
<protein>
    <recommendedName>
        <fullName evidence="6">DUF916 domain-containing protein</fullName>
    </recommendedName>
</protein>
<dbReference type="GO" id="GO:0005975">
    <property type="term" value="P:carbohydrate metabolic process"/>
    <property type="evidence" value="ECO:0007669"/>
    <property type="project" value="UniProtKB-ARBA"/>
</dbReference>
<evidence type="ECO:0000256" key="1">
    <source>
        <dbReference type="SAM" id="MobiDB-lite"/>
    </source>
</evidence>
<accession>A0A3Q9FZ46</accession>
<evidence type="ECO:0000313" key="5">
    <source>
        <dbReference type="Proteomes" id="UP000267900"/>
    </source>
</evidence>
<evidence type="ECO:0000256" key="3">
    <source>
        <dbReference type="SAM" id="SignalP"/>
    </source>
</evidence>
<organism evidence="4 5">
    <name type="scientific">Streptomyces luteoverticillatus</name>
    <name type="common">Streptoverticillium luteoverticillatus</name>
    <dbReference type="NCBI Taxonomy" id="66425"/>
    <lineage>
        <taxon>Bacteria</taxon>
        <taxon>Bacillati</taxon>
        <taxon>Actinomycetota</taxon>
        <taxon>Actinomycetes</taxon>
        <taxon>Kitasatosporales</taxon>
        <taxon>Streptomycetaceae</taxon>
        <taxon>Streptomyces</taxon>
    </lineage>
</organism>
<dbReference type="InterPro" id="IPR013783">
    <property type="entry name" value="Ig-like_fold"/>
</dbReference>
<keyword evidence="5" id="KW-1185">Reference proteome</keyword>
<dbReference type="RefSeq" id="WP_126914459.1">
    <property type="nucleotide sequence ID" value="NZ_CP034587.1"/>
</dbReference>
<dbReference type="Proteomes" id="UP000267900">
    <property type="component" value="Chromosome"/>
</dbReference>
<feature type="signal peptide" evidence="3">
    <location>
        <begin position="1"/>
        <end position="32"/>
    </location>
</feature>
<keyword evidence="2" id="KW-0472">Membrane</keyword>
<evidence type="ECO:0008006" key="6">
    <source>
        <dbReference type="Google" id="ProtNLM"/>
    </source>
</evidence>
<dbReference type="EMBL" id="CP034587">
    <property type="protein sequence ID" value="AZQ71909.1"/>
    <property type="molecule type" value="Genomic_DNA"/>
</dbReference>
<evidence type="ECO:0000256" key="2">
    <source>
        <dbReference type="SAM" id="Phobius"/>
    </source>
</evidence>
<name>A0A3Q9FZ46_STRLT</name>